<dbReference type="Gene3D" id="3.30.1600.10">
    <property type="entry name" value="SIR2/SIRT2 'Small Domain"/>
    <property type="match status" value="1"/>
</dbReference>
<dbReference type="InterPro" id="IPR026590">
    <property type="entry name" value="Ssirtuin_cat_dom"/>
</dbReference>
<dbReference type="PANTHER" id="PTHR11085">
    <property type="entry name" value="NAD-DEPENDENT PROTEIN DEACYLASE SIRTUIN-5, MITOCHONDRIAL-RELATED"/>
    <property type="match status" value="1"/>
</dbReference>
<evidence type="ECO:0000256" key="1">
    <source>
        <dbReference type="ARBA" id="ARBA00012928"/>
    </source>
</evidence>
<dbReference type="RefSeq" id="WP_236863002.1">
    <property type="nucleotide sequence ID" value="NZ_BAABAZ010000012.1"/>
</dbReference>
<dbReference type="CDD" id="cd01407">
    <property type="entry name" value="SIR2-fam"/>
    <property type="match status" value="1"/>
</dbReference>
<proteinExistence type="predicted"/>
<dbReference type="EMBL" id="BAABAZ010000012">
    <property type="protein sequence ID" value="GAA4285203.1"/>
    <property type="molecule type" value="Genomic_DNA"/>
</dbReference>
<organism evidence="6 7">
    <name type="scientific">Brevibacterium daeguense</name>
    <dbReference type="NCBI Taxonomy" id="909936"/>
    <lineage>
        <taxon>Bacteria</taxon>
        <taxon>Bacillati</taxon>
        <taxon>Actinomycetota</taxon>
        <taxon>Actinomycetes</taxon>
        <taxon>Micrococcales</taxon>
        <taxon>Brevibacteriaceae</taxon>
        <taxon>Brevibacterium</taxon>
    </lineage>
</organism>
<dbReference type="InterPro" id="IPR029035">
    <property type="entry name" value="DHS-like_NAD/FAD-binding_dom"/>
</dbReference>
<keyword evidence="3" id="KW-0520">NAD</keyword>
<comment type="caution">
    <text evidence="6">The sequence shown here is derived from an EMBL/GenBank/DDBJ whole genome shotgun (WGS) entry which is preliminary data.</text>
</comment>
<evidence type="ECO:0000313" key="6">
    <source>
        <dbReference type="EMBL" id="GAA4285203.1"/>
    </source>
</evidence>
<feature type="active site" description="Proton acceptor" evidence="4">
    <location>
        <position position="112"/>
    </location>
</feature>
<dbReference type="InterPro" id="IPR026591">
    <property type="entry name" value="Sirtuin_cat_small_dom_sf"/>
</dbReference>
<dbReference type="Gene3D" id="3.40.50.1220">
    <property type="entry name" value="TPP-binding domain"/>
    <property type="match status" value="1"/>
</dbReference>
<evidence type="ECO:0000259" key="5">
    <source>
        <dbReference type="PROSITE" id="PS50305"/>
    </source>
</evidence>
<keyword evidence="4" id="KW-0862">Zinc</keyword>
<dbReference type="Proteomes" id="UP001501586">
    <property type="component" value="Unassembled WGS sequence"/>
</dbReference>
<feature type="binding site" evidence="4">
    <location>
        <position position="145"/>
    </location>
    <ligand>
        <name>Zn(2+)</name>
        <dbReference type="ChEBI" id="CHEBI:29105"/>
    </ligand>
</feature>
<accession>A0ABP8EMP2</accession>
<evidence type="ECO:0000256" key="4">
    <source>
        <dbReference type="PROSITE-ProRule" id="PRU00236"/>
    </source>
</evidence>
<dbReference type="Pfam" id="PF02146">
    <property type="entry name" value="SIR2"/>
    <property type="match status" value="1"/>
</dbReference>
<dbReference type="SUPFAM" id="SSF52467">
    <property type="entry name" value="DHS-like NAD/FAD-binding domain"/>
    <property type="match status" value="1"/>
</dbReference>
<keyword evidence="4" id="KW-0479">Metal-binding</keyword>
<protein>
    <recommendedName>
        <fullName evidence="1">protein acetyllysine N-acetyltransferase</fullName>
        <ecNumber evidence="1">2.3.1.286</ecNumber>
    </recommendedName>
</protein>
<dbReference type="EC" id="2.3.1.286" evidence="1"/>
<dbReference type="InterPro" id="IPR003000">
    <property type="entry name" value="Sirtuin"/>
</dbReference>
<gene>
    <name evidence="6" type="ORF">GCM10022261_27340</name>
</gene>
<dbReference type="InterPro" id="IPR050134">
    <property type="entry name" value="NAD-dep_sirtuin_deacylases"/>
</dbReference>
<evidence type="ECO:0000256" key="2">
    <source>
        <dbReference type="ARBA" id="ARBA00022679"/>
    </source>
</evidence>
<keyword evidence="7" id="KW-1185">Reference proteome</keyword>
<reference evidence="7" key="1">
    <citation type="journal article" date="2019" name="Int. J. Syst. Evol. Microbiol.">
        <title>The Global Catalogue of Microorganisms (GCM) 10K type strain sequencing project: providing services to taxonomists for standard genome sequencing and annotation.</title>
        <authorList>
            <consortium name="The Broad Institute Genomics Platform"/>
            <consortium name="The Broad Institute Genome Sequencing Center for Infectious Disease"/>
            <person name="Wu L."/>
            <person name="Ma J."/>
        </authorList>
    </citation>
    <scope>NUCLEOTIDE SEQUENCE [LARGE SCALE GENOMIC DNA]</scope>
    <source>
        <strain evidence="7">JCM 17458</strain>
    </source>
</reference>
<feature type="domain" description="Deacetylase sirtuin-type" evidence="5">
    <location>
        <begin position="1"/>
        <end position="242"/>
    </location>
</feature>
<keyword evidence="2" id="KW-0808">Transferase</keyword>
<feature type="binding site" evidence="4">
    <location>
        <position position="120"/>
    </location>
    <ligand>
        <name>Zn(2+)</name>
        <dbReference type="ChEBI" id="CHEBI:29105"/>
    </ligand>
</feature>
<evidence type="ECO:0000313" key="7">
    <source>
        <dbReference type="Proteomes" id="UP001501586"/>
    </source>
</evidence>
<feature type="binding site" evidence="4">
    <location>
        <position position="123"/>
    </location>
    <ligand>
        <name>Zn(2+)</name>
        <dbReference type="ChEBI" id="CHEBI:29105"/>
    </ligand>
</feature>
<dbReference type="PANTHER" id="PTHR11085:SF4">
    <property type="entry name" value="NAD-DEPENDENT PROTEIN DEACYLASE"/>
    <property type="match status" value="1"/>
</dbReference>
<name>A0ABP8EMP2_9MICO</name>
<feature type="binding site" evidence="4">
    <location>
        <position position="148"/>
    </location>
    <ligand>
        <name>Zn(2+)</name>
        <dbReference type="ChEBI" id="CHEBI:29105"/>
    </ligand>
</feature>
<dbReference type="PROSITE" id="PS50305">
    <property type="entry name" value="SIRTUIN"/>
    <property type="match status" value="1"/>
</dbReference>
<sequence>MMSASRIAFLTGAGISTAAGIPDFRGPRGVWTRDPEAEKTSTLSWYLRDPDVRRRAWRTRAESAIWERSPTPAHYAIASVEKAGRLQGIITQNIDGLHQEAGSDPSLVHEVHGNAREWRCEDCGETGAMAAMIARVRAGEPDPRCPECEGITRATTILFEEMLDPDVLDAATAAAERCDLIVAVGTSLFVQPVASLFPMALDAGAIGVIVNAQPTPFDDMAEVVLSGDIQDELPRFIRSLLS</sequence>
<evidence type="ECO:0000256" key="3">
    <source>
        <dbReference type="ARBA" id="ARBA00023027"/>
    </source>
</evidence>